<sequence length="64" mass="7708">MIKKIKKIYSKFVLFNEFIDEKYKRFKWLLILKDNVVLISQLLVIVGIIHGLFLLVSYLVEVFF</sequence>
<keyword evidence="1" id="KW-0812">Transmembrane</keyword>
<name>A0ABX5ZJK4_9GAMM</name>
<evidence type="ECO:0000256" key="1">
    <source>
        <dbReference type="SAM" id="Phobius"/>
    </source>
</evidence>
<keyword evidence="1" id="KW-0472">Membrane</keyword>
<dbReference type="EMBL" id="CP043551">
    <property type="protein sequence ID" value="QEO58226.1"/>
    <property type="molecule type" value="Genomic_DNA"/>
</dbReference>
<proteinExistence type="predicted"/>
<dbReference type="Proteomes" id="UP000322509">
    <property type="component" value="Plasmid pE103_15_1"/>
</dbReference>
<geneLocation type="plasmid" evidence="2 3">
    <name>pE103_15_1</name>
</geneLocation>
<keyword evidence="3" id="KW-1185">Reference proteome</keyword>
<protein>
    <submittedName>
        <fullName evidence="2">Uncharacterized protein</fullName>
    </submittedName>
</protein>
<dbReference type="RefSeq" id="WP_149369233.1">
    <property type="nucleotide sequence ID" value="NZ_CP043551.1"/>
</dbReference>
<feature type="transmembrane region" description="Helical" evidence="1">
    <location>
        <begin position="36"/>
        <end position="60"/>
    </location>
</feature>
<keyword evidence="2" id="KW-0614">Plasmid</keyword>
<accession>A0ABX5ZJK4</accession>
<reference evidence="2 3" key="1">
    <citation type="submission" date="2019-09" db="EMBL/GenBank/DDBJ databases">
        <title>Complete genome sequence of Francisella marina E103-15.</title>
        <authorList>
            <person name="Tekedar H.C."/>
            <person name="Griffin M.J."/>
            <person name="Waldbieser G.C."/>
            <person name="Soto E."/>
        </authorList>
    </citation>
    <scope>NUCLEOTIDE SEQUENCE [LARGE SCALE GENOMIC DNA]</scope>
    <source>
        <strain evidence="2 3">E103-15</strain>
        <plasmid evidence="2 3">pE103_15_1</plasmid>
    </source>
</reference>
<evidence type="ECO:0000313" key="2">
    <source>
        <dbReference type="EMBL" id="QEO58226.1"/>
    </source>
</evidence>
<keyword evidence="1" id="KW-1133">Transmembrane helix</keyword>
<organism evidence="2 3">
    <name type="scientific">Francisella marina</name>
    <dbReference type="NCBI Taxonomy" id="2249302"/>
    <lineage>
        <taxon>Bacteria</taxon>
        <taxon>Pseudomonadati</taxon>
        <taxon>Pseudomonadota</taxon>
        <taxon>Gammaproteobacteria</taxon>
        <taxon>Thiotrichales</taxon>
        <taxon>Francisellaceae</taxon>
        <taxon>Francisella</taxon>
    </lineage>
</organism>
<gene>
    <name evidence="2" type="ORF">F0R74_10025</name>
</gene>
<evidence type="ECO:0000313" key="3">
    <source>
        <dbReference type="Proteomes" id="UP000322509"/>
    </source>
</evidence>